<dbReference type="GO" id="GO:0003755">
    <property type="term" value="F:peptidyl-prolyl cis-trans isomerase activity"/>
    <property type="evidence" value="ECO:0007669"/>
    <property type="project" value="InterPro"/>
</dbReference>
<evidence type="ECO:0000256" key="2">
    <source>
        <dbReference type="SAM" id="MobiDB-lite"/>
    </source>
</evidence>
<dbReference type="InterPro" id="IPR002130">
    <property type="entry name" value="Cyclophilin-type_PPIase_dom"/>
</dbReference>
<feature type="compositionally biased region" description="Basic residues" evidence="2">
    <location>
        <begin position="31"/>
        <end position="43"/>
    </location>
</feature>
<reference evidence="4 5" key="1">
    <citation type="journal article" date="2007" name="Nature">
        <title>Evolution of genes and genomes on the Drosophila phylogeny.</title>
        <authorList>
            <consortium name="Drosophila 12 Genomes Consortium"/>
            <person name="Clark A.G."/>
            <person name="Eisen M.B."/>
            <person name="Smith D.R."/>
            <person name="Bergman C.M."/>
            <person name="Oliver B."/>
            <person name="Markow T.A."/>
            <person name="Kaufman T.C."/>
            <person name="Kellis M."/>
            <person name="Gelbart W."/>
            <person name="Iyer V.N."/>
            <person name="Pollard D.A."/>
            <person name="Sackton T.B."/>
            <person name="Larracuente A.M."/>
            <person name="Singh N.D."/>
            <person name="Abad J.P."/>
            <person name="Abt D.N."/>
            <person name="Adryan B."/>
            <person name="Aguade M."/>
            <person name="Akashi H."/>
            <person name="Anderson W.W."/>
            <person name="Aquadro C.F."/>
            <person name="Ardell D.H."/>
            <person name="Arguello R."/>
            <person name="Artieri C.G."/>
            <person name="Barbash D.A."/>
            <person name="Barker D."/>
            <person name="Barsanti P."/>
            <person name="Batterham P."/>
            <person name="Batzoglou S."/>
            <person name="Begun D."/>
            <person name="Bhutkar A."/>
            <person name="Blanco E."/>
            <person name="Bosak S.A."/>
            <person name="Bradley R.K."/>
            <person name="Brand A.D."/>
            <person name="Brent M.R."/>
            <person name="Brooks A.N."/>
            <person name="Brown R.H."/>
            <person name="Butlin R.K."/>
            <person name="Caggese C."/>
            <person name="Calvi B.R."/>
            <person name="Bernardo de Carvalho A."/>
            <person name="Caspi A."/>
            <person name="Castrezana S."/>
            <person name="Celniker S.E."/>
            <person name="Chang J.L."/>
            <person name="Chapple C."/>
            <person name="Chatterji S."/>
            <person name="Chinwalla A."/>
            <person name="Civetta A."/>
            <person name="Clifton S.W."/>
            <person name="Comeron J.M."/>
            <person name="Costello J.C."/>
            <person name="Coyne J.A."/>
            <person name="Daub J."/>
            <person name="David R.G."/>
            <person name="Delcher A.L."/>
            <person name="Delehaunty K."/>
            <person name="Do C.B."/>
            <person name="Ebling H."/>
            <person name="Edwards K."/>
            <person name="Eickbush T."/>
            <person name="Evans J.D."/>
            <person name="Filipski A."/>
            <person name="Findeiss S."/>
            <person name="Freyhult E."/>
            <person name="Fulton L."/>
            <person name="Fulton R."/>
            <person name="Garcia A.C."/>
            <person name="Gardiner A."/>
            <person name="Garfield D.A."/>
            <person name="Garvin B.E."/>
            <person name="Gibson G."/>
            <person name="Gilbert D."/>
            <person name="Gnerre S."/>
            <person name="Godfrey J."/>
            <person name="Good R."/>
            <person name="Gotea V."/>
            <person name="Gravely B."/>
            <person name="Greenberg A.J."/>
            <person name="Griffiths-Jones S."/>
            <person name="Gross S."/>
            <person name="Guigo R."/>
            <person name="Gustafson E.A."/>
            <person name="Haerty W."/>
            <person name="Hahn M.W."/>
            <person name="Halligan D.L."/>
            <person name="Halpern A.L."/>
            <person name="Halter G.M."/>
            <person name="Han M.V."/>
            <person name="Heger A."/>
            <person name="Hillier L."/>
            <person name="Hinrichs A.S."/>
            <person name="Holmes I."/>
            <person name="Hoskins R.A."/>
            <person name="Hubisz M.J."/>
            <person name="Hultmark D."/>
            <person name="Huntley M.A."/>
            <person name="Jaffe D.B."/>
            <person name="Jagadeeshan S."/>
            <person name="Jeck W.R."/>
            <person name="Johnson J."/>
            <person name="Jones C.D."/>
            <person name="Jordan W.C."/>
            <person name="Karpen G.H."/>
            <person name="Kataoka E."/>
            <person name="Keightley P.D."/>
            <person name="Kheradpour P."/>
            <person name="Kirkness E.F."/>
            <person name="Koerich L.B."/>
            <person name="Kristiansen K."/>
            <person name="Kudrna D."/>
            <person name="Kulathinal R.J."/>
            <person name="Kumar S."/>
            <person name="Kwok R."/>
            <person name="Lander E."/>
            <person name="Langley C.H."/>
            <person name="Lapoint R."/>
            <person name="Lazzaro B.P."/>
            <person name="Lee S.J."/>
            <person name="Levesque L."/>
            <person name="Li R."/>
            <person name="Lin C.F."/>
            <person name="Lin M.F."/>
            <person name="Lindblad-Toh K."/>
            <person name="Llopart A."/>
            <person name="Long M."/>
            <person name="Low L."/>
            <person name="Lozovsky E."/>
            <person name="Lu J."/>
            <person name="Luo M."/>
            <person name="Machado C.A."/>
            <person name="Makalowski W."/>
            <person name="Marzo M."/>
            <person name="Matsuda M."/>
            <person name="Matzkin L."/>
            <person name="McAllister B."/>
            <person name="McBride C.S."/>
            <person name="McKernan B."/>
            <person name="McKernan K."/>
            <person name="Mendez-Lago M."/>
            <person name="Minx P."/>
            <person name="Mollenhauer M.U."/>
            <person name="Montooth K."/>
            <person name="Mount S.M."/>
            <person name="Mu X."/>
            <person name="Myers E."/>
            <person name="Negre B."/>
            <person name="Newfeld S."/>
            <person name="Nielsen R."/>
            <person name="Noor M.A."/>
            <person name="O'Grady P."/>
            <person name="Pachter L."/>
            <person name="Papaceit M."/>
            <person name="Parisi M.J."/>
            <person name="Parisi M."/>
            <person name="Parts L."/>
            <person name="Pedersen J.S."/>
            <person name="Pesole G."/>
            <person name="Phillippy A.M."/>
            <person name="Ponting C.P."/>
            <person name="Pop M."/>
            <person name="Porcelli D."/>
            <person name="Powell J.R."/>
            <person name="Prohaska S."/>
            <person name="Pruitt K."/>
            <person name="Puig M."/>
            <person name="Quesneville H."/>
            <person name="Ram K.R."/>
            <person name="Rand D."/>
            <person name="Rasmussen M.D."/>
            <person name="Reed L.K."/>
            <person name="Reenan R."/>
            <person name="Reily A."/>
            <person name="Remington K.A."/>
            <person name="Rieger T.T."/>
            <person name="Ritchie M.G."/>
            <person name="Robin C."/>
            <person name="Rogers Y.H."/>
            <person name="Rohde C."/>
            <person name="Rozas J."/>
            <person name="Rubenfield M.J."/>
            <person name="Ruiz A."/>
            <person name="Russo S."/>
            <person name="Salzberg S.L."/>
            <person name="Sanchez-Gracia A."/>
            <person name="Saranga D.J."/>
            <person name="Sato H."/>
            <person name="Schaeffer S.W."/>
            <person name="Schatz M.C."/>
            <person name="Schlenke T."/>
            <person name="Schwartz R."/>
            <person name="Segarra C."/>
            <person name="Singh R.S."/>
            <person name="Sirot L."/>
            <person name="Sirota M."/>
            <person name="Sisneros N.B."/>
            <person name="Smith C.D."/>
            <person name="Smith T.F."/>
            <person name="Spieth J."/>
            <person name="Stage D.E."/>
            <person name="Stark A."/>
            <person name="Stephan W."/>
            <person name="Strausberg R.L."/>
            <person name="Strempel S."/>
            <person name="Sturgill D."/>
            <person name="Sutton G."/>
            <person name="Sutton G.G."/>
            <person name="Tao W."/>
            <person name="Teichmann S."/>
            <person name="Tobari Y.N."/>
            <person name="Tomimura Y."/>
            <person name="Tsolas J.M."/>
            <person name="Valente V.L."/>
            <person name="Venter E."/>
            <person name="Venter J.C."/>
            <person name="Vicario S."/>
            <person name="Vieira F.G."/>
            <person name="Vilella A.J."/>
            <person name="Villasante A."/>
            <person name="Walenz B."/>
            <person name="Wang J."/>
            <person name="Wasserman M."/>
            <person name="Watts T."/>
            <person name="Wilson D."/>
            <person name="Wilson R.K."/>
            <person name="Wing R.A."/>
            <person name="Wolfner M.F."/>
            <person name="Wong A."/>
            <person name="Wong G.K."/>
            <person name="Wu C.I."/>
            <person name="Wu G."/>
            <person name="Yamamoto D."/>
            <person name="Yang H.P."/>
            <person name="Yang S.P."/>
            <person name="Yorke J.A."/>
            <person name="Yoshida K."/>
            <person name="Zdobnov E."/>
            <person name="Zhang P."/>
            <person name="Zhang Y."/>
            <person name="Zimin A.V."/>
            <person name="Baldwin J."/>
            <person name="Abdouelleil A."/>
            <person name="Abdulkadir J."/>
            <person name="Abebe A."/>
            <person name="Abera B."/>
            <person name="Abreu J."/>
            <person name="Acer S.C."/>
            <person name="Aftuck L."/>
            <person name="Alexander A."/>
            <person name="An P."/>
            <person name="Anderson E."/>
            <person name="Anderson S."/>
            <person name="Arachi H."/>
            <person name="Azer M."/>
            <person name="Bachantsang P."/>
            <person name="Barry A."/>
            <person name="Bayul T."/>
            <person name="Berlin A."/>
            <person name="Bessette D."/>
            <person name="Bloom T."/>
            <person name="Blye J."/>
            <person name="Boguslavskiy L."/>
            <person name="Bonnet C."/>
            <person name="Boukhgalter B."/>
            <person name="Bourzgui I."/>
            <person name="Brown A."/>
            <person name="Cahill P."/>
            <person name="Channer S."/>
            <person name="Cheshatsang Y."/>
            <person name="Chuda L."/>
            <person name="Citroen M."/>
            <person name="Collymore A."/>
            <person name="Cooke P."/>
            <person name="Costello M."/>
            <person name="D'Aco K."/>
            <person name="Daza R."/>
            <person name="De Haan G."/>
            <person name="DeGray S."/>
            <person name="DeMaso C."/>
            <person name="Dhargay N."/>
            <person name="Dooley K."/>
            <person name="Dooley E."/>
            <person name="Doricent M."/>
            <person name="Dorje P."/>
            <person name="Dorjee K."/>
            <person name="Dupes A."/>
            <person name="Elong R."/>
            <person name="Falk J."/>
            <person name="Farina A."/>
            <person name="Faro S."/>
            <person name="Ferguson D."/>
            <person name="Fisher S."/>
            <person name="Foley C.D."/>
            <person name="Franke A."/>
            <person name="Friedrich D."/>
            <person name="Gadbois L."/>
            <person name="Gearin G."/>
            <person name="Gearin C.R."/>
            <person name="Giannoukos G."/>
            <person name="Goode T."/>
            <person name="Graham J."/>
            <person name="Grandbois E."/>
            <person name="Grewal S."/>
            <person name="Gyaltsen K."/>
            <person name="Hafez N."/>
            <person name="Hagos B."/>
            <person name="Hall J."/>
            <person name="Henson C."/>
            <person name="Hollinger A."/>
            <person name="Honan T."/>
            <person name="Huard M.D."/>
            <person name="Hughes L."/>
            <person name="Hurhula B."/>
            <person name="Husby M.E."/>
            <person name="Kamat A."/>
            <person name="Kanga B."/>
            <person name="Kashin S."/>
            <person name="Khazanovich D."/>
            <person name="Kisner P."/>
            <person name="Lance K."/>
            <person name="Lara M."/>
            <person name="Lee W."/>
            <person name="Lennon N."/>
            <person name="Letendre F."/>
            <person name="LeVine R."/>
            <person name="Lipovsky A."/>
            <person name="Liu X."/>
            <person name="Liu J."/>
            <person name="Liu S."/>
            <person name="Lokyitsang T."/>
            <person name="Lokyitsang Y."/>
            <person name="Lubonja R."/>
            <person name="Lui A."/>
            <person name="MacDonald P."/>
            <person name="Magnisalis V."/>
            <person name="Maru K."/>
            <person name="Matthews C."/>
            <person name="McCusker W."/>
            <person name="McDonough S."/>
            <person name="Mehta T."/>
            <person name="Meldrim J."/>
            <person name="Meneus L."/>
            <person name="Mihai O."/>
            <person name="Mihalev A."/>
            <person name="Mihova T."/>
            <person name="Mittelman R."/>
            <person name="Mlenga V."/>
            <person name="Montmayeur A."/>
            <person name="Mulrain L."/>
            <person name="Navidi A."/>
            <person name="Naylor J."/>
            <person name="Negash T."/>
            <person name="Nguyen T."/>
            <person name="Nguyen N."/>
            <person name="Nicol R."/>
            <person name="Norbu C."/>
            <person name="Norbu N."/>
            <person name="Novod N."/>
            <person name="O'Neill B."/>
            <person name="Osman S."/>
            <person name="Markiewicz E."/>
            <person name="Oyono O.L."/>
            <person name="Patti C."/>
            <person name="Phunkhang P."/>
            <person name="Pierre F."/>
            <person name="Priest M."/>
            <person name="Raghuraman S."/>
            <person name="Rege F."/>
            <person name="Reyes R."/>
            <person name="Rise C."/>
            <person name="Rogov P."/>
            <person name="Ross K."/>
            <person name="Ryan E."/>
            <person name="Settipalli S."/>
            <person name="Shea T."/>
            <person name="Sherpa N."/>
            <person name="Shi L."/>
            <person name="Shih D."/>
            <person name="Sparrow T."/>
            <person name="Spaulding J."/>
            <person name="Stalker J."/>
            <person name="Stange-Thomann N."/>
            <person name="Stavropoulos S."/>
            <person name="Stone C."/>
            <person name="Strader C."/>
            <person name="Tesfaye S."/>
            <person name="Thomson T."/>
            <person name="Thoulutsang Y."/>
            <person name="Thoulutsang D."/>
            <person name="Topham K."/>
            <person name="Topping I."/>
            <person name="Tsamla T."/>
            <person name="Vassiliev H."/>
            <person name="Vo A."/>
            <person name="Wangchuk T."/>
            <person name="Wangdi T."/>
            <person name="Weiand M."/>
            <person name="Wilkinson J."/>
            <person name="Wilson A."/>
            <person name="Yadav S."/>
            <person name="Young G."/>
            <person name="Yu Q."/>
            <person name="Zembek L."/>
            <person name="Zhong D."/>
            <person name="Zimmer A."/>
            <person name="Zwirko Z."/>
            <person name="Jaffe D.B."/>
            <person name="Alvarez P."/>
            <person name="Brockman W."/>
            <person name="Butler J."/>
            <person name="Chin C."/>
            <person name="Gnerre S."/>
            <person name="Grabherr M."/>
            <person name="Kleber M."/>
            <person name="Mauceli E."/>
            <person name="MacCallum I."/>
        </authorList>
    </citation>
    <scope>NUCLEOTIDE SEQUENCE [LARGE SCALE GENOMIC DNA]</scope>
    <source>
        <strain evidence="5">Tucson 14030-0811.24</strain>
    </source>
</reference>
<protein>
    <recommendedName>
        <fullName evidence="3">PPIase cyclophilin-type domain-containing protein</fullName>
    </recommendedName>
</protein>
<dbReference type="SUPFAM" id="SSF50891">
    <property type="entry name" value="Cyclophilin-like"/>
    <property type="match status" value="1"/>
</dbReference>
<keyword evidence="5" id="KW-1185">Reference proteome</keyword>
<gene>
    <name evidence="4" type="primary">Dwil\GK27287</name>
    <name evidence="4" type="ORF">Dwil_GK27287</name>
</gene>
<feature type="compositionally biased region" description="Basic and acidic residues" evidence="2">
    <location>
        <begin position="19"/>
        <end position="30"/>
    </location>
</feature>
<organism evidence="4 5">
    <name type="scientific">Drosophila willistoni</name>
    <name type="common">Fruit fly</name>
    <dbReference type="NCBI Taxonomy" id="7260"/>
    <lineage>
        <taxon>Eukaryota</taxon>
        <taxon>Metazoa</taxon>
        <taxon>Ecdysozoa</taxon>
        <taxon>Arthropoda</taxon>
        <taxon>Hexapoda</taxon>
        <taxon>Insecta</taxon>
        <taxon>Pterygota</taxon>
        <taxon>Neoptera</taxon>
        <taxon>Endopterygota</taxon>
        <taxon>Diptera</taxon>
        <taxon>Brachycera</taxon>
        <taxon>Muscomorpha</taxon>
        <taxon>Ephydroidea</taxon>
        <taxon>Drosophilidae</taxon>
        <taxon>Drosophila</taxon>
        <taxon>Sophophora</taxon>
    </lineage>
</organism>
<dbReference type="SMR" id="A0A0Q9WPD4"/>
<feature type="domain" description="PPIase cyclophilin-type" evidence="3">
    <location>
        <begin position="224"/>
        <end position="363"/>
    </location>
</feature>
<dbReference type="STRING" id="7260.A0A0Q9WPD4"/>
<dbReference type="Pfam" id="PF00160">
    <property type="entry name" value="Pro_isomerase"/>
    <property type="match status" value="1"/>
</dbReference>
<dbReference type="InterPro" id="IPR029488">
    <property type="entry name" value="Hmw/CFAP97"/>
</dbReference>
<comment type="similarity">
    <text evidence="1">Belongs to the CFAP97 family.</text>
</comment>
<evidence type="ECO:0000259" key="3">
    <source>
        <dbReference type="Pfam" id="PF00160"/>
    </source>
</evidence>
<proteinExistence type="inferred from homology"/>
<dbReference type="InParanoid" id="A0A0Q9WPD4"/>
<dbReference type="AlphaFoldDB" id="A0A0Q9WPD4"/>
<feature type="region of interest" description="Disordered" evidence="2">
    <location>
        <begin position="19"/>
        <end position="43"/>
    </location>
</feature>
<name>A0A0Q9WPD4_DROWI</name>
<accession>A0A0Q9WPD4</accession>
<dbReference type="Proteomes" id="UP000007798">
    <property type="component" value="Unassembled WGS sequence"/>
</dbReference>
<evidence type="ECO:0000313" key="5">
    <source>
        <dbReference type="Proteomes" id="UP000007798"/>
    </source>
</evidence>
<sequence length="371" mass="42398">MSEFPLCVSNSTRELARLTEQEKQKADLKEKQRRHTAKVIRKQKPPNAQMAFWQKMWMEHRDRVKNAVSKLDAEPPSFQAARITGVNSLRDDAVIFMHRTKENIQLLVEISRTMRTHGAVNPFRYEQVHVTSAIPTIMANLDKLERENRDLGKRILDVRSEVDSGLNPETNNASRLQKGQTAPLILSEDAINKYKVFNMNLPTTDAERKKLFRPRIFFDIYLKDARPLGRIIVQLYTEAAPVVVLQIVRSCMCKQANKFHTKRLFPSLWMDVNLELPSISPLHNPLEYDAKVMDHGSWNHVLSFSKEYCKTGFQDALCFAISFKPLSVCNGSRVGFGRIIKGSKICDCIQSYGTKNGKLSRGILFTSCGLL</sequence>
<evidence type="ECO:0000313" key="4">
    <source>
        <dbReference type="EMBL" id="KRF97583.1"/>
    </source>
</evidence>
<dbReference type="KEGG" id="dwi:26529289"/>
<dbReference type="Pfam" id="PF13879">
    <property type="entry name" value="Hmw_CFAP97"/>
    <property type="match status" value="1"/>
</dbReference>
<dbReference type="EMBL" id="CH963846">
    <property type="protein sequence ID" value="KRF97583.1"/>
    <property type="molecule type" value="Genomic_DNA"/>
</dbReference>
<dbReference type="InterPro" id="IPR029000">
    <property type="entry name" value="Cyclophilin-like_dom_sf"/>
</dbReference>
<dbReference type="OrthoDB" id="193499at2759"/>
<evidence type="ECO:0000256" key="1">
    <source>
        <dbReference type="ARBA" id="ARBA00008315"/>
    </source>
</evidence>